<dbReference type="OrthoDB" id="3902577at2759"/>
<dbReference type="RefSeq" id="XP_024547633.1">
    <property type="nucleotide sequence ID" value="XM_024691860.1"/>
</dbReference>
<dbReference type="EMBL" id="CP009807">
    <property type="protein sequence ID" value="ATZ48039.1"/>
    <property type="molecule type" value="Genomic_DNA"/>
</dbReference>
<name>A0A384JBQ8_BOTFB</name>
<sequence>MKFESRFSHTAVAPSTGARILCIDDYNDGRGVFVQAYLECLRLWQANCSSDRRWIFKDISSAGLYLATDFSKNHRSLFRHELRSPKQEDRSNSSLHAFQQFKACDSSEKRAILARVGTREMRGINREDFGTKDMIICFDHGDMEILGSLRDEAERETRESQKAKIHYIPLGKGWEYDLDAFAWARKNVRQWATKHLRFREPDELIRNGSWRTMQVVINEYVWVALVKDHERRLRKIAERTECTFHFGRSDYGKVVSVTGGEREIEVAARMILESF</sequence>
<dbReference type="AlphaFoldDB" id="A0A384JBQ8"/>
<gene>
    <name evidence="1" type="ORF">BCIN_03g03000</name>
</gene>
<evidence type="ECO:0000313" key="1">
    <source>
        <dbReference type="EMBL" id="ATZ48039.1"/>
    </source>
</evidence>
<protein>
    <submittedName>
        <fullName evidence="1">Uncharacterized protein</fullName>
    </submittedName>
</protein>
<dbReference type="KEGG" id="bfu:BCIN_03g03000"/>
<organism evidence="1 2">
    <name type="scientific">Botryotinia fuckeliana (strain B05.10)</name>
    <name type="common">Noble rot fungus</name>
    <name type="synonym">Botrytis cinerea</name>
    <dbReference type="NCBI Taxonomy" id="332648"/>
    <lineage>
        <taxon>Eukaryota</taxon>
        <taxon>Fungi</taxon>
        <taxon>Dikarya</taxon>
        <taxon>Ascomycota</taxon>
        <taxon>Pezizomycotina</taxon>
        <taxon>Leotiomycetes</taxon>
        <taxon>Helotiales</taxon>
        <taxon>Sclerotiniaceae</taxon>
        <taxon>Botrytis</taxon>
    </lineage>
</organism>
<keyword evidence="2" id="KW-1185">Reference proteome</keyword>
<dbReference type="VEuPathDB" id="FungiDB:Bcin03g03000"/>
<evidence type="ECO:0000313" key="2">
    <source>
        <dbReference type="Proteomes" id="UP000001798"/>
    </source>
</evidence>
<reference evidence="1 2" key="2">
    <citation type="journal article" date="2012" name="Eukaryot. Cell">
        <title>Genome update of Botrytis cinerea strains B05.10 and T4.</title>
        <authorList>
            <person name="Staats M."/>
            <person name="van Kan J.A."/>
        </authorList>
    </citation>
    <scope>NUCLEOTIDE SEQUENCE [LARGE SCALE GENOMIC DNA]</scope>
    <source>
        <strain evidence="1 2">B05.10</strain>
    </source>
</reference>
<proteinExistence type="predicted"/>
<accession>A0A384JBQ8</accession>
<reference evidence="1 2" key="3">
    <citation type="journal article" date="2017" name="Mol. Plant Pathol.">
        <title>A gapless genome sequence of the fungus Botrytis cinerea.</title>
        <authorList>
            <person name="Van Kan J.A."/>
            <person name="Stassen J.H."/>
            <person name="Mosbach A."/>
            <person name="Van Der Lee T.A."/>
            <person name="Faino L."/>
            <person name="Farmer A.D."/>
            <person name="Papasotiriou D.G."/>
            <person name="Zhou S."/>
            <person name="Seidl M.F."/>
            <person name="Cottam E."/>
            <person name="Edel D."/>
            <person name="Hahn M."/>
            <person name="Schwartz D.C."/>
            <person name="Dietrich R.A."/>
            <person name="Widdison S."/>
            <person name="Scalliet G."/>
        </authorList>
    </citation>
    <scope>NUCLEOTIDE SEQUENCE [LARGE SCALE GENOMIC DNA]</scope>
    <source>
        <strain evidence="1 2">B05.10</strain>
    </source>
</reference>
<dbReference type="GeneID" id="36394022"/>
<dbReference type="Proteomes" id="UP000001798">
    <property type="component" value="Chromosome 3"/>
</dbReference>
<reference evidence="1 2" key="1">
    <citation type="journal article" date="2011" name="PLoS Genet.">
        <title>Genomic analysis of the necrotrophic fungal pathogens Sclerotinia sclerotiorum and Botrytis cinerea.</title>
        <authorList>
            <person name="Amselem J."/>
            <person name="Cuomo C.A."/>
            <person name="van Kan J.A."/>
            <person name="Viaud M."/>
            <person name="Benito E.P."/>
            <person name="Couloux A."/>
            <person name="Coutinho P.M."/>
            <person name="de Vries R.P."/>
            <person name="Dyer P.S."/>
            <person name="Fillinger S."/>
            <person name="Fournier E."/>
            <person name="Gout L."/>
            <person name="Hahn M."/>
            <person name="Kohn L."/>
            <person name="Lapalu N."/>
            <person name="Plummer K.M."/>
            <person name="Pradier J.M."/>
            <person name="Quevillon E."/>
            <person name="Sharon A."/>
            <person name="Simon A."/>
            <person name="ten Have A."/>
            <person name="Tudzynski B."/>
            <person name="Tudzynski P."/>
            <person name="Wincker P."/>
            <person name="Andrew M."/>
            <person name="Anthouard V."/>
            <person name="Beever R.E."/>
            <person name="Beffa R."/>
            <person name="Benoit I."/>
            <person name="Bouzid O."/>
            <person name="Brault B."/>
            <person name="Chen Z."/>
            <person name="Choquer M."/>
            <person name="Collemare J."/>
            <person name="Cotton P."/>
            <person name="Danchin E.G."/>
            <person name="Da Silva C."/>
            <person name="Gautier A."/>
            <person name="Giraud C."/>
            <person name="Giraud T."/>
            <person name="Gonzalez C."/>
            <person name="Grossetete S."/>
            <person name="Guldener U."/>
            <person name="Henrissat B."/>
            <person name="Howlett B.J."/>
            <person name="Kodira C."/>
            <person name="Kretschmer M."/>
            <person name="Lappartient A."/>
            <person name="Leroch M."/>
            <person name="Levis C."/>
            <person name="Mauceli E."/>
            <person name="Neuveglise C."/>
            <person name="Oeser B."/>
            <person name="Pearson M."/>
            <person name="Poulain J."/>
            <person name="Poussereau N."/>
            <person name="Quesneville H."/>
            <person name="Rascle C."/>
            <person name="Schumacher J."/>
            <person name="Segurens B."/>
            <person name="Sexton A."/>
            <person name="Silva E."/>
            <person name="Sirven C."/>
            <person name="Soanes D.M."/>
            <person name="Talbot N.J."/>
            <person name="Templeton M."/>
            <person name="Yandava C."/>
            <person name="Yarden O."/>
            <person name="Zeng Q."/>
            <person name="Rollins J.A."/>
            <person name="Lebrun M.H."/>
            <person name="Dickman M."/>
        </authorList>
    </citation>
    <scope>NUCLEOTIDE SEQUENCE [LARGE SCALE GENOMIC DNA]</scope>
    <source>
        <strain evidence="1 2">B05.10</strain>
    </source>
</reference>